<dbReference type="EMBL" id="JYDJ01000547">
    <property type="protein sequence ID" value="KRX34573.1"/>
    <property type="molecule type" value="Genomic_DNA"/>
</dbReference>
<accession>A0A0V0T679</accession>
<proteinExistence type="predicted"/>
<gene>
    <name evidence="1" type="ORF">T05_4845</name>
</gene>
<dbReference type="AlphaFoldDB" id="A0A0V0T679"/>
<evidence type="ECO:0000313" key="1">
    <source>
        <dbReference type="EMBL" id="KRX34573.1"/>
    </source>
</evidence>
<name>A0A0V0T679_9BILA</name>
<comment type="caution">
    <text evidence="1">The sequence shown here is derived from an EMBL/GenBank/DDBJ whole genome shotgun (WGS) entry which is preliminary data.</text>
</comment>
<protein>
    <submittedName>
        <fullName evidence="1">Uncharacterized protein</fullName>
    </submittedName>
</protein>
<keyword evidence="2" id="KW-1185">Reference proteome</keyword>
<evidence type="ECO:0000313" key="2">
    <source>
        <dbReference type="Proteomes" id="UP000055048"/>
    </source>
</evidence>
<organism evidence="1 2">
    <name type="scientific">Trichinella murrelli</name>
    <dbReference type="NCBI Taxonomy" id="144512"/>
    <lineage>
        <taxon>Eukaryota</taxon>
        <taxon>Metazoa</taxon>
        <taxon>Ecdysozoa</taxon>
        <taxon>Nematoda</taxon>
        <taxon>Enoplea</taxon>
        <taxon>Dorylaimia</taxon>
        <taxon>Trichinellida</taxon>
        <taxon>Trichinellidae</taxon>
        <taxon>Trichinella</taxon>
    </lineage>
</organism>
<dbReference type="Proteomes" id="UP000055048">
    <property type="component" value="Unassembled WGS sequence"/>
</dbReference>
<reference evidence="1 2" key="1">
    <citation type="submission" date="2015-01" db="EMBL/GenBank/DDBJ databases">
        <title>Evolution of Trichinella species and genotypes.</title>
        <authorList>
            <person name="Korhonen P.K."/>
            <person name="Edoardo P."/>
            <person name="Giuseppe L.R."/>
            <person name="Gasser R.B."/>
        </authorList>
    </citation>
    <scope>NUCLEOTIDE SEQUENCE [LARGE SCALE GENOMIC DNA]</scope>
    <source>
        <strain evidence="1">ISS417</strain>
    </source>
</reference>
<sequence>MQIKNGFNVEINFNFIVPKLMKGATPNELVKGVTANQMSIIGIETEPDVKSHSGVQCYRLHIWDHSFTKWTESSLESRSSQHGNLCNETQPWGPPFIVPKLMKGATPNKLVKGVTANQMSIIGIETEPEINFNFIVPKLMKGATPNKLVKGVTANQMSIIGIETEPDVKSHSGVQCYRLHIWDHSFTKWTESSLESRSSQHGNFFIVPKLMKGATPNKLVKGVTANQMSIIGIETEPAETESQHYVHCEFAYLPLGQIRLMNSHRCEIP</sequence>